<dbReference type="Proteomes" id="UP000515480">
    <property type="component" value="Chromosome"/>
</dbReference>
<evidence type="ECO:0008006" key="3">
    <source>
        <dbReference type="Google" id="ProtNLM"/>
    </source>
</evidence>
<dbReference type="Gene3D" id="1.20.140.160">
    <property type="match status" value="1"/>
</dbReference>
<proteinExistence type="predicted"/>
<sequence length="146" mass="16832">MIAKEYLSQARNIDNEIQSMLEEVSVLRSMAEKTTAVITGMPSNATRNTSQLSDTIAKIIEREEKIDAEIDRLVDLRSEIYETIQQVEDKEARRVLYLRYMGYRSWAEIATEMKLGLRQIYRLHGVGLKNISPMSLNVTKWQSMSS</sequence>
<organism evidence="1 2">
    <name type="scientific">Selenomonas timonae</name>
    <dbReference type="NCBI Taxonomy" id="2754044"/>
    <lineage>
        <taxon>Bacteria</taxon>
        <taxon>Bacillati</taxon>
        <taxon>Bacillota</taxon>
        <taxon>Negativicutes</taxon>
        <taxon>Selenomonadales</taxon>
        <taxon>Selenomonadaceae</taxon>
        <taxon>Selenomonas</taxon>
    </lineage>
</organism>
<dbReference type="RefSeq" id="WP_185979893.1">
    <property type="nucleotide sequence ID" value="NZ_CP060204.1"/>
</dbReference>
<evidence type="ECO:0000313" key="2">
    <source>
        <dbReference type="Proteomes" id="UP000515480"/>
    </source>
</evidence>
<protein>
    <recommendedName>
        <fullName evidence="3">Sigma-70, region 4</fullName>
    </recommendedName>
</protein>
<gene>
    <name evidence="1" type="ORF">H1B31_07740</name>
</gene>
<dbReference type="KEGG" id="stim:H1B31_07740"/>
<dbReference type="EMBL" id="CP060204">
    <property type="protein sequence ID" value="QNH53769.1"/>
    <property type="molecule type" value="Genomic_DNA"/>
</dbReference>
<keyword evidence="2" id="KW-1185">Reference proteome</keyword>
<accession>A0A7G7VI26</accession>
<dbReference type="AlphaFoldDB" id="A0A7G7VI26"/>
<reference evidence="1 2" key="1">
    <citation type="submission" date="2020-07" db="EMBL/GenBank/DDBJ databases">
        <title>Complete genome and description of Selenomonas timonensis sp. nov., a new bacterium isolated from a gingivitis subject.</title>
        <authorList>
            <person name="Antezack A."/>
        </authorList>
    </citation>
    <scope>NUCLEOTIDE SEQUENCE [LARGE SCALE GENOMIC DNA]</scope>
    <source>
        <strain evidence="1 2">Marseille-Q3039</strain>
    </source>
</reference>
<evidence type="ECO:0000313" key="1">
    <source>
        <dbReference type="EMBL" id="QNH53769.1"/>
    </source>
</evidence>
<name>A0A7G7VI26_9FIRM</name>